<name>A0ABS1R6V1_9SPHI</name>
<keyword evidence="2" id="KW-1185">Reference proteome</keyword>
<protein>
    <submittedName>
        <fullName evidence="1">DUF4876 domain-containing protein</fullName>
    </submittedName>
</protein>
<evidence type="ECO:0000313" key="1">
    <source>
        <dbReference type="EMBL" id="MBL1409586.1"/>
    </source>
</evidence>
<proteinExistence type="predicted"/>
<dbReference type="Pfam" id="PF16215">
    <property type="entry name" value="DUF4876"/>
    <property type="match status" value="1"/>
</dbReference>
<dbReference type="Proteomes" id="UP000625283">
    <property type="component" value="Unassembled WGS sequence"/>
</dbReference>
<gene>
    <name evidence="1" type="ORF">JKG61_12565</name>
</gene>
<sequence length="403" mass="44154">MKKIYLLMLSALVVVLGGCRKDFEQVRAVRLTLQLEFPDAFIKGSVPKDVEVTLRNNITGELIKAKTDEEGKVVDTVIPGTYTVTASKAYSPEETSELLGNEEEIFVNGNLSPVIVNEEKVAVLKLKSSRAGGLVIREFYYSAITASPSYLYDGFTEIYNNSNEPIRIDSLYMGSTRAGATNNTSASAPYNFLTAYPEEVYLNQVFMVPSTGQPRFLEPGKSLVIAISGLNHKSDPNGNKNSPVDLGDADFEVFWDYPTGRDIDYPDVPNMVHAFAGNTAGFDWNIGINGAGMVIFNTKDFDKLPVRFEPDAKTAGTTQYIGIPVSDIIDGVDATANATIFLSNKRLPISVDASMTTAEVPLKGRSVRRKVKTVINGRTIFVDTNNSSADFEVNLIPSPRKWN</sequence>
<comment type="caution">
    <text evidence="1">The sequence shown here is derived from an EMBL/GenBank/DDBJ whole genome shotgun (WGS) entry which is preliminary data.</text>
</comment>
<reference evidence="1 2" key="1">
    <citation type="submission" date="2021-01" db="EMBL/GenBank/DDBJ databases">
        <title>C459-1 draft genome sequence.</title>
        <authorList>
            <person name="Zhang X.-F."/>
        </authorList>
    </citation>
    <scope>NUCLEOTIDE SEQUENCE [LARGE SCALE GENOMIC DNA]</scope>
    <source>
        <strain evidence="2">C459-1</strain>
    </source>
</reference>
<dbReference type="EMBL" id="JAERTY010000007">
    <property type="protein sequence ID" value="MBL1409586.1"/>
    <property type="molecule type" value="Genomic_DNA"/>
</dbReference>
<dbReference type="RefSeq" id="WP_202103335.1">
    <property type="nucleotide sequence ID" value="NZ_JAERTY010000007.1"/>
</dbReference>
<accession>A0ABS1R6V1</accession>
<organism evidence="1 2">
    <name type="scientific">Sphingobacterium faecale</name>
    <dbReference type="NCBI Taxonomy" id="2803775"/>
    <lineage>
        <taxon>Bacteria</taxon>
        <taxon>Pseudomonadati</taxon>
        <taxon>Bacteroidota</taxon>
        <taxon>Sphingobacteriia</taxon>
        <taxon>Sphingobacteriales</taxon>
        <taxon>Sphingobacteriaceae</taxon>
        <taxon>Sphingobacterium</taxon>
    </lineage>
</organism>
<dbReference type="InterPro" id="IPR032627">
    <property type="entry name" value="DUF4876"/>
</dbReference>
<dbReference type="PROSITE" id="PS51257">
    <property type="entry name" value="PROKAR_LIPOPROTEIN"/>
    <property type="match status" value="1"/>
</dbReference>
<evidence type="ECO:0000313" key="2">
    <source>
        <dbReference type="Proteomes" id="UP000625283"/>
    </source>
</evidence>